<protein>
    <submittedName>
        <fullName evidence="1">Putative lipoprotein</fullName>
    </submittedName>
</protein>
<dbReference type="Pfam" id="PF09580">
    <property type="entry name" value="Spore_YhcN_YlaJ"/>
    <property type="match status" value="1"/>
</dbReference>
<dbReference type="Proteomes" id="UP000234789">
    <property type="component" value="Unassembled WGS sequence"/>
</dbReference>
<comment type="caution">
    <text evidence="1">The sequence shown here is derived from an EMBL/GenBank/DDBJ whole genome shotgun (WGS) entry which is preliminary data.</text>
</comment>
<sequence length="145" mass="15292">MRSQQTHADDGKKLDSAQAAKRLEELAARVEGVEKAHAVVAGTTAVVGIDVGGSVERSKVGTIKYAVAQALREDPLGVNAVVTADMDVSRRLAELGEDIRAGRPIQGFAEEMADLIGRVMPQLPSEVMPLPESNVKEPAASPARP</sequence>
<keyword evidence="2" id="KW-1185">Reference proteome</keyword>
<accession>A0A2N5N830</accession>
<dbReference type="AlphaFoldDB" id="A0A2N5N830"/>
<reference evidence="1 2" key="1">
    <citation type="submission" date="2017-05" db="EMBL/GenBank/DDBJ databases">
        <title>Functional genome analysis of Paenibacillus pasadenensis strain R16: insights on endophytic life style and antifungal activity.</title>
        <authorList>
            <person name="Passera A."/>
            <person name="Marcolungo L."/>
            <person name="Casati P."/>
            <person name="Brasca M."/>
            <person name="Quaglino F."/>
            <person name="Delledonne M."/>
        </authorList>
    </citation>
    <scope>NUCLEOTIDE SEQUENCE [LARGE SCALE GENOMIC DNA]</scope>
    <source>
        <strain evidence="1 2">R16</strain>
    </source>
</reference>
<dbReference type="NCBIfam" id="TIGR02898">
    <property type="entry name" value="spore_YhcN_YlaJ"/>
    <property type="match status" value="1"/>
</dbReference>
<dbReference type="InterPro" id="IPR019076">
    <property type="entry name" value="Spore_lipoprot_YhcN/YlaJ-like"/>
</dbReference>
<evidence type="ECO:0000313" key="1">
    <source>
        <dbReference type="EMBL" id="PLT46507.1"/>
    </source>
</evidence>
<name>A0A2N5N830_9BACL</name>
<dbReference type="EMBL" id="NFEZ01000004">
    <property type="protein sequence ID" value="PLT46507.1"/>
    <property type="molecule type" value="Genomic_DNA"/>
</dbReference>
<proteinExistence type="predicted"/>
<gene>
    <name evidence="1" type="ORF">B8V81_4938</name>
</gene>
<evidence type="ECO:0000313" key="2">
    <source>
        <dbReference type="Proteomes" id="UP000234789"/>
    </source>
</evidence>
<keyword evidence="1" id="KW-0449">Lipoprotein</keyword>
<organism evidence="1 2">
    <name type="scientific">Paenibacillus pasadenensis</name>
    <dbReference type="NCBI Taxonomy" id="217090"/>
    <lineage>
        <taxon>Bacteria</taxon>
        <taxon>Bacillati</taxon>
        <taxon>Bacillota</taxon>
        <taxon>Bacilli</taxon>
        <taxon>Bacillales</taxon>
        <taxon>Paenibacillaceae</taxon>
        <taxon>Paenibacillus</taxon>
    </lineage>
</organism>
<dbReference type="InterPro" id="IPR014247">
    <property type="entry name" value="Spore_lipoprot_YhcN/YlaJ"/>
</dbReference>
<dbReference type="GO" id="GO:0030435">
    <property type="term" value="P:sporulation resulting in formation of a cellular spore"/>
    <property type="evidence" value="ECO:0007669"/>
    <property type="project" value="InterPro"/>
</dbReference>